<keyword evidence="2" id="KW-1185">Reference proteome</keyword>
<name>A0A4U8YI87_9BACT</name>
<sequence>MKKWLIALAAVVSLPVVAGALLWLFRNPLADYALTRGAESLVGAEVSVEGVKAGPFGLELAWDRLVVADARDPWKNVVETGPGRLTLAGPPLLKGCLKVESLTTGGVVVGGARRVKARVTDPSSVAGTPSDRLSLWLRRQLEEEAKELPGLAMVDRGSPETVRGVMGAVSFQTPAQVDRARADMQARSARWQWHLRGRDYKKRLTAIAEALEGEDPAAAETMEALSAMAERGQGLKKELETLGDELAKEKATAEAELSRLGRWTAAYPGWVARDVETARAMVRPGDSGLQDVAAILFSYHLARVTGPAVEGLESLGTLVCALKENGTQGAAGPWSKLWIDQAAVAMELGAFSMTGTAAGLSSLRDQGEEPFTFDLEGEALPEAGRLKVTGRAGCPGDACDQGGIIHAQGVPAEEVVLAPGVHLTQGVADVRMAYRMLGQEARVETLVTLTGATVTGDGGGLGWLRRALEESLARVPFLEVRAVMTFDGGQGRWELESNLDAYLAVRFDEAVARESERVAQGLKEEVERRLRRHGVLLEEELAVAQQRMMSPVVFLEESLGREALAVDRFLSAVEKERAKRQQAIEEKGMEALMKWKY</sequence>
<evidence type="ECO:0008006" key="3">
    <source>
        <dbReference type="Google" id="ProtNLM"/>
    </source>
</evidence>
<gene>
    <name evidence="1" type="ORF">MSL71_6390</name>
</gene>
<evidence type="ECO:0000313" key="1">
    <source>
        <dbReference type="EMBL" id="VFQ43017.1"/>
    </source>
</evidence>
<dbReference type="EMBL" id="CAADHO010000001">
    <property type="protein sequence ID" value="VFQ43017.1"/>
    <property type="molecule type" value="Genomic_DNA"/>
</dbReference>
<dbReference type="AlphaFoldDB" id="A0A4U8YI87"/>
<dbReference type="Proteomes" id="UP000507962">
    <property type="component" value="Unassembled WGS sequence"/>
</dbReference>
<organism evidence="1 2">
    <name type="scientific">Desulfoluna butyratoxydans</name>
    <dbReference type="NCBI Taxonomy" id="231438"/>
    <lineage>
        <taxon>Bacteria</taxon>
        <taxon>Pseudomonadati</taxon>
        <taxon>Thermodesulfobacteriota</taxon>
        <taxon>Desulfobacteria</taxon>
        <taxon>Desulfobacterales</taxon>
        <taxon>Desulfolunaceae</taxon>
        <taxon>Desulfoluna</taxon>
    </lineage>
</organism>
<evidence type="ECO:0000313" key="2">
    <source>
        <dbReference type="Proteomes" id="UP000507962"/>
    </source>
</evidence>
<protein>
    <recommendedName>
        <fullName evidence="3">TIGR03545 family protein</fullName>
    </recommendedName>
</protein>
<dbReference type="RefSeq" id="WP_180137211.1">
    <property type="nucleotide sequence ID" value="NZ_CAADHO010000001.1"/>
</dbReference>
<reference evidence="1 2" key="1">
    <citation type="submission" date="2019-03" db="EMBL/GenBank/DDBJ databases">
        <authorList>
            <person name="Nijsse B."/>
        </authorList>
    </citation>
    <scope>NUCLEOTIDE SEQUENCE [LARGE SCALE GENOMIC DNA]</scope>
    <source>
        <strain evidence="1">Desulfoluna butyratoxydans MSL71</strain>
    </source>
</reference>
<proteinExistence type="predicted"/>
<accession>A0A4U8YI87</accession>